<sequence>MQDSGVWRDQLVAEIEDLARDLKRKVARYASLRAAHSGASTAPADAAAVTCIHQALEDIAATALGLATASRELFLRAGMNAGQALKVGTAQEETAATAE</sequence>
<dbReference type="Proteomes" id="UP001500102">
    <property type="component" value="Unassembled WGS sequence"/>
</dbReference>
<evidence type="ECO:0000313" key="2">
    <source>
        <dbReference type="EMBL" id="GAA2145715.1"/>
    </source>
</evidence>
<organism evidence="2 3">
    <name type="scientific">Arthrobacter humicola</name>
    <dbReference type="NCBI Taxonomy" id="409291"/>
    <lineage>
        <taxon>Bacteria</taxon>
        <taxon>Bacillati</taxon>
        <taxon>Actinomycetota</taxon>
        <taxon>Actinomycetes</taxon>
        <taxon>Micrococcales</taxon>
        <taxon>Micrococcaceae</taxon>
        <taxon>Arthrobacter</taxon>
    </lineage>
</organism>
<dbReference type="EMBL" id="BAAAQB010000041">
    <property type="protein sequence ID" value="GAA2145715.1"/>
    <property type="molecule type" value="Genomic_DNA"/>
</dbReference>
<proteinExistence type="predicted"/>
<accession>A0ABN2ZQ21</accession>
<reference evidence="2 3" key="1">
    <citation type="journal article" date="2019" name="Int. J. Syst. Evol. Microbiol.">
        <title>The Global Catalogue of Microorganisms (GCM) 10K type strain sequencing project: providing services to taxonomists for standard genome sequencing and annotation.</title>
        <authorList>
            <consortium name="The Broad Institute Genomics Platform"/>
            <consortium name="The Broad Institute Genome Sequencing Center for Infectious Disease"/>
            <person name="Wu L."/>
            <person name="Ma J."/>
        </authorList>
    </citation>
    <scope>NUCLEOTIDE SEQUENCE [LARGE SCALE GENOMIC DNA]</scope>
    <source>
        <strain evidence="2 3">JCM 15921</strain>
    </source>
</reference>
<name>A0ABN2ZQ21_9MICC</name>
<keyword evidence="3" id="KW-1185">Reference proteome</keyword>
<evidence type="ECO:0000256" key="1">
    <source>
        <dbReference type="SAM" id="Coils"/>
    </source>
</evidence>
<keyword evidence="1" id="KW-0175">Coiled coil</keyword>
<gene>
    <name evidence="2" type="ORF">GCM10009825_38680</name>
</gene>
<evidence type="ECO:0000313" key="3">
    <source>
        <dbReference type="Proteomes" id="UP001500102"/>
    </source>
</evidence>
<protein>
    <submittedName>
        <fullName evidence="2">Uncharacterized protein</fullName>
    </submittedName>
</protein>
<feature type="coiled-coil region" evidence="1">
    <location>
        <begin position="8"/>
        <end position="35"/>
    </location>
</feature>
<comment type="caution">
    <text evidence="2">The sequence shown here is derived from an EMBL/GenBank/DDBJ whole genome shotgun (WGS) entry which is preliminary data.</text>
</comment>